<name>A0A418WTA6_9PROT</name>
<sequence length="60" mass="6345">MTTKAASLPQTVAVPRSRLAVAASLFAMGVGFVFLVGFSHPQSLHDAAHDTRHGLSFPCH</sequence>
<keyword evidence="1" id="KW-0812">Transmembrane</keyword>
<dbReference type="RefSeq" id="WP_119775378.1">
    <property type="nucleotide sequence ID" value="NZ_QYUK01000008.1"/>
</dbReference>
<dbReference type="AlphaFoldDB" id="A0A418WTA6"/>
<dbReference type="Proteomes" id="UP000284605">
    <property type="component" value="Unassembled WGS sequence"/>
</dbReference>
<keyword evidence="1" id="KW-0472">Membrane</keyword>
<evidence type="ECO:0000256" key="1">
    <source>
        <dbReference type="SAM" id="Phobius"/>
    </source>
</evidence>
<dbReference type="Pfam" id="PF09489">
    <property type="entry name" value="CbtB"/>
    <property type="match status" value="1"/>
</dbReference>
<gene>
    <name evidence="2" type="ORF">D3874_00670</name>
</gene>
<evidence type="ECO:0000313" key="2">
    <source>
        <dbReference type="EMBL" id="RJF94399.1"/>
    </source>
</evidence>
<proteinExistence type="predicted"/>
<dbReference type="InterPro" id="IPR012667">
    <property type="entry name" value="CbtB_put"/>
</dbReference>
<keyword evidence="1" id="KW-1133">Transmembrane helix</keyword>
<evidence type="ECO:0000313" key="3">
    <source>
        <dbReference type="Proteomes" id="UP000284605"/>
    </source>
</evidence>
<protein>
    <submittedName>
        <fullName evidence="2">CbtB-domain containing protein</fullName>
    </submittedName>
</protein>
<organism evidence="2 3">
    <name type="scientific">Oleomonas cavernae</name>
    <dbReference type="NCBI Taxonomy" id="2320859"/>
    <lineage>
        <taxon>Bacteria</taxon>
        <taxon>Pseudomonadati</taxon>
        <taxon>Pseudomonadota</taxon>
        <taxon>Alphaproteobacteria</taxon>
        <taxon>Acetobacterales</taxon>
        <taxon>Acetobacteraceae</taxon>
        <taxon>Oleomonas</taxon>
    </lineage>
</organism>
<feature type="transmembrane region" description="Helical" evidence="1">
    <location>
        <begin position="20"/>
        <end position="38"/>
    </location>
</feature>
<accession>A0A418WTA6</accession>
<comment type="caution">
    <text evidence="2">The sequence shown here is derived from an EMBL/GenBank/DDBJ whole genome shotgun (WGS) entry which is preliminary data.</text>
</comment>
<reference evidence="2 3" key="1">
    <citation type="submission" date="2018-09" db="EMBL/GenBank/DDBJ databases">
        <authorList>
            <person name="Zhu H."/>
        </authorList>
    </citation>
    <scope>NUCLEOTIDE SEQUENCE [LARGE SCALE GENOMIC DNA]</scope>
    <source>
        <strain evidence="2 3">K1W22B-8</strain>
    </source>
</reference>
<dbReference type="EMBL" id="QYUK01000008">
    <property type="protein sequence ID" value="RJF94399.1"/>
    <property type="molecule type" value="Genomic_DNA"/>
</dbReference>
<dbReference type="OrthoDB" id="122519at2"/>
<keyword evidence="3" id="KW-1185">Reference proteome</keyword>